<reference evidence="1 2" key="1">
    <citation type="submission" date="2014-06" db="EMBL/GenBank/DDBJ databases">
        <title>Draft genome sequence of Paenibacillus sp. MSt1.</title>
        <authorList>
            <person name="Aw Y.K."/>
            <person name="Ong K.S."/>
            <person name="Gan H.M."/>
            <person name="Lee S.M."/>
        </authorList>
    </citation>
    <scope>NUCLEOTIDE SEQUENCE [LARGE SCALE GENOMIC DNA]</scope>
    <source>
        <strain evidence="1 2">MSt1</strain>
    </source>
</reference>
<evidence type="ECO:0000313" key="2">
    <source>
        <dbReference type="Proteomes" id="UP000028123"/>
    </source>
</evidence>
<evidence type="ECO:0000313" key="1">
    <source>
        <dbReference type="EMBL" id="KEQ26414.1"/>
    </source>
</evidence>
<sequence>MPKMEEGMPCHFIREGQEAGALRLYKQYMWKKDGRLRHRPIYPNDLRPIIRRRADGPQRRFV</sequence>
<name>A0A081P6U1_9BACL</name>
<keyword evidence="2" id="KW-1185">Reference proteome</keyword>
<dbReference type="AlphaFoldDB" id="A0A081P6U1"/>
<proteinExistence type="predicted"/>
<gene>
    <name evidence="1" type="ORF">ET33_31655</name>
</gene>
<comment type="caution">
    <text evidence="1">The sequence shown here is derived from an EMBL/GenBank/DDBJ whole genome shotgun (WGS) entry which is preliminary data.</text>
</comment>
<protein>
    <submittedName>
        <fullName evidence="1">Uncharacterized protein</fullName>
    </submittedName>
</protein>
<dbReference type="EMBL" id="JNVM01000006">
    <property type="protein sequence ID" value="KEQ26414.1"/>
    <property type="molecule type" value="Genomic_DNA"/>
</dbReference>
<dbReference type="Proteomes" id="UP000028123">
    <property type="component" value="Unassembled WGS sequence"/>
</dbReference>
<accession>A0A081P6U1</accession>
<organism evidence="1 2">
    <name type="scientific">Paenibacillus tyrfis</name>
    <dbReference type="NCBI Taxonomy" id="1501230"/>
    <lineage>
        <taxon>Bacteria</taxon>
        <taxon>Bacillati</taxon>
        <taxon>Bacillota</taxon>
        <taxon>Bacilli</taxon>
        <taxon>Bacillales</taxon>
        <taxon>Paenibacillaceae</taxon>
        <taxon>Paenibacillus</taxon>
    </lineage>
</organism>